<name>A0A7W6WLH2_9PROT</name>
<dbReference type="Proteomes" id="UP000555728">
    <property type="component" value="Unassembled WGS sequence"/>
</dbReference>
<reference evidence="2 3" key="1">
    <citation type="submission" date="2020-08" db="EMBL/GenBank/DDBJ databases">
        <title>Genome sequencing of Purple Non-Sulfur Bacteria from various extreme environments.</title>
        <authorList>
            <person name="Mayer M."/>
        </authorList>
    </citation>
    <scope>NUCLEOTIDE SEQUENCE [LARGE SCALE GENOMIC DNA]</scope>
    <source>
        <strain evidence="2 3">JA135</strain>
    </source>
</reference>
<evidence type="ECO:0000313" key="3">
    <source>
        <dbReference type="Proteomes" id="UP000555728"/>
    </source>
</evidence>
<feature type="transmembrane region" description="Helical" evidence="1">
    <location>
        <begin position="6"/>
        <end position="23"/>
    </location>
</feature>
<gene>
    <name evidence="2" type="ORF">GGD88_003164</name>
</gene>
<organism evidence="2 3">
    <name type="scientific">Roseospira goensis</name>
    <dbReference type="NCBI Taxonomy" id="391922"/>
    <lineage>
        <taxon>Bacteria</taxon>
        <taxon>Pseudomonadati</taxon>
        <taxon>Pseudomonadota</taxon>
        <taxon>Alphaproteobacteria</taxon>
        <taxon>Rhodospirillales</taxon>
        <taxon>Rhodospirillaceae</taxon>
        <taxon>Roseospira</taxon>
    </lineage>
</organism>
<proteinExistence type="predicted"/>
<keyword evidence="3" id="KW-1185">Reference proteome</keyword>
<feature type="transmembrane region" description="Helical" evidence="1">
    <location>
        <begin position="30"/>
        <end position="49"/>
    </location>
</feature>
<keyword evidence="1" id="KW-0472">Membrane</keyword>
<keyword evidence="1" id="KW-1133">Transmembrane helix</keyword>
<protein>
    <submittedName>
        <fullName evidence="2">Membrane protein YdbS with pleckstrin-like domain</fullName>
    </submittedName>
</protein>
<dbReference type="EMBL" id="JACIGI010000036">
    <property type="protein sequence ID" value="MBB4287416.1"/>
    <property type="molecule type" value="Genomic_DNA"/>
</dbReference>
<keyword evidence="1" id="KW-0812">Transmembrane</keyword>
<comment type="caution">
    <text evidence="2">The sequence shown here is derived from an EMBL/GenBank/DDBJ whole genome shotgun (WGS) entry which is preliminary data.</text>
</comment>
<sequence>MVTVKLILIMAVALAGLLGYLAVFVFQQWWIIYVVLALTALIMVITIILTSGRVEEDEPAG</sequence>
<evidence type="ECO:0000256" key="1">
    <source>
        <dbReference type="SAM" id="Phobius"/>
    </source>
</evidence>
<evidence type="ECO:0000313" key="2">
    <source>
        <dbReference type="EMBL" id="MBB4287416.1"/>
    </source>
</evidence>
<dbReference type="AlphaFoldDB" id="A0A7W6WLH2"/>
<accession>A0A7W6WLH2</accession>
<dbReference type="RefSeq" id="WP_184437138.1">
    <property type="nucleotide sequence ID" value="NZ_JACIGI010000036.1"/>
</dbReference>